<reference evidence="2 3" key="1">
    <citation type="submission" date="2014-11" db="EMBL/GenBank/DDBJ databases">
        <title>Complete genome sequence of Pseudomonas putida S12 including megaplasmid pTTS12.</title>
        <authorList>
            <person name="Kuepper J."/>
            <person name="Ruijssenaars H.J."/>
            <person name="Blank L.M."/>
            <person name="de Winde J.H."/>
            <person name="Wierckx N."/>
        </authorList>
    </citation>
    <scope>NUCLEOTIDE SEQUENCE [LARGE SCALE GENOMIC DNA]</scope>
    <source>
        <strain evidence="2 3">S12</strain>
    </source>
</reference>
<dbReference type="Proteomes" id="UP000017753">
    <property type="component" value="Chromosome"/>
</dbReference>
<reference evidence="2 3" key="2">
    <citation type="submission" date="2014-11" db="EMBL/GenBank/DDBJ databases">
        <title>Draft genome sequence of the solvent-tolerant Pseudomonas putida S12 including megaplasmid pTTS12.</title>
        <authorList>
            <person name="Wierckx N."/>
            <person name="Nijkamp J."/>
            <person name="Ballerstedt H."/>
            <person name="Siezen R.J."/>
            <person name="Wels M."/>
            <person name="de Ridder D."/>
            <person name="de Winde J.H."/>
            <person name="Ruijssenaars H.J."/>
        </authorList>
    </citation>
    <scope>NUCLEOTIDE SEQUENCE [LARGE SCALE GENOMIC DNA]</scope>
    <source>
        <strain evidence="2 3">S12</strain>
    </source>
</reference>
<organism evidence="2 3">
    <name type="scientific">Pseudomonas putida S12</name>
    <dbReference type="NCBI Taxonomy" id="1215087"/>
    <lineage>
        <taxon>Bacteria</taxon>
        <taxon>Pseudomonadati</taxon>
        <taxon>Pseudomonadota</taxon>
        <taxon>Gammaproteobacteria</taxon>
        <taxon>Pseudomonadales</taxon>
        <taxon>Pseudomonadaceae</taxon>
        <taxon>Pseudomonas</taxon>
    </lineage>
</organism>
<name>A0AA34RWX5_PSEPU</name>
<keyword evidence="1" id="KW-0732">Signal</keyword>
<gene>
    <name evidence="2" type="ORF">RPPX_17380</name>
</gene>
<dbReference type="EMBL" id="CP009974">
    <property type="protein sequence ID" value="AJA15051.1"/>
    <property type="molecule type" value="Genomic_DNA"/>
</dbReference>
<dbReference type="AlphaFoldDB" id="A0AA34RWX5"/>
<evidence type="ECO:0000313" key="2">
    <source>
        <dbReference type="EMBL" id="AJA15051.1"/>
    </source>
</evidence>
<protein>
    <submittedName>
        <fullName evidence="2">Uncharacterized protein</fullName>
    </submittedName>
</protein>
<feature type="signal peptide" evidence="1">
    <location>
        <begin position="1"/>
        <end position="22"/>
    </location>
</feature>
<feature type="chain" id="PRO_5041471159" evidence="1">
    <location>
        <begin position="23"/>
        <end position="81"/>
    </location>
</feature>
<evidence type="ECO:0000256" key="1">
    <source>
        <dbReference type="SAM" id="SignalP"/>
    </source>
</evidence>
<proteinExistence type="predicted"/>
<evidence type="ECO:0000313" key="3">
    <source>
        <dbReference type="Proteomes" id="UP000017753"/>
    </source>
</evidence>
<dbReference type="RefSeq" id="WP_039612260.1">
    <property type="nucleotide sequence ID" value="NZ_CP009974.1"/>
</dbReference>
<accession>A0AA34RWX5</accession>
<sequence length="81" mass="8825">MKNVNKMMIGVALTVLSASSMALPAKEQGNWTHKPCKYLCAPILVEDGADRLNGRRVAEDGADRLNDRRVAEDGSDRVINA</sequence>